<feature type="domain" description="ABC3 transporter permease C-terminal" evidence="7">
    <location>
        <begin position="758"/>
        <end position="863"/>
    </location>
</feature>
<feature type="transmembrane region" description="Helical" evidence="6">
    <location>
        <begin position="43"/>
        <end position="63"/>
    </location>
</feature>
<evidence type="ECO:0000256" key="3">
    <source>
        <dbReference type="ARBA" id="ARBA00022692"/>
    </source>
</evidence>
<evidence type="ECO:0000259" key="7">
    <source>
        <dbReference type="Pfam" id="PF02687"/>
    </source>
</evidence>
<keyword evidence="3 6" id="KW-0812">Transmembrane</keyword>
<keyword evidence="9" id="KW-1185">Reference proteome</keyword>
<organism evidence="8 9">
    <name type="scientific">Roseicella aquatilis</name>
    <dbReference type="NCBI Taxonomy" id="2527868"/>
    <lineage>
        <taxon>Bacteria</taxon>
        <taxon>Pseudomonadati</taxon>
        <taxon>Pseudomonadota</taxon>
        <taxon>Alphaproteobacteria</taxon>
        <taxon>Acetobacterales</taxon>
        <taxon>Roseomonadaceae</taxon>
        <taxon>Roseicella</taxon>
    </lineage>
</organism>
<protein>
    <submittedName>
        <fullName evidence="8">FtsX-like permease family protein</fullName>
    </submittedName>
</protein>
<evidence type="ECO:0000256" key="4">
    <source>
        <dbReference type="ARBA" id="ARBA00022989"/>
    </source>
</evidence>
<evidence type="ECO:0000256" key="1">
    <source>
        <dbReference type="ARBA" id="ARBA00004651"/>
    </source>
</evidence>
<dbReference type="PANTHER" id="PTHR30287">
    <property type="entry name" value="MEMBRANE COMPONENT OF PREDICTED ABC SUPERFAMILY METABOLITE UPTAKE TRANSPORTER"/>
    <property type="match status" value="1"/>
</dbReference>
<reference evidence="8 9" key="1">
    <citation type="submission" date="2019-03" db="EMBL/GenBank/DDBJ databases">
        <title>Paracraurococcus aquatilis NE82 genome sequence.</title>
        <authorList>
            <person name="Zhao Y."/>
            <person name="Du Z."/>
        </authorList>
    </citation>
    <scope>NUCLEOTIDE SEQUENCE [LARGE SCALE GENOMIC DNA]</scope>
    <source>
        <strain evidence="8 9">NE82</strain>
    </source>
</reference>
<proteinExistence type="predicted"/>
<evidence type="ECO:0000313" key="9">
    <source>
        <dbReference type="Proteomes" id="UP000295023"/>
    </source>
</evidence>
<dbReference type="InterPro" id="IPR003838">
    <property type="entry name" value="ABC3_permease_C"/>
</dbReference>
<dbReference type="Proteomes" id="UP000295023">
    <property type="component" value="Unassembled WGS sequence"/>
</dbReference>
<dbReference type="AlphaFoldDB" id="A0A4R4D7A3"/>
<feature type="domain" description="ABC3 transporter permease C-terminal" evidence="7">
    <location>
        <begin position="300"/>
        <end position="417"/>
    </location>
</feature>
<dbReference type="GO" id="GO:0005886">
    <property type="term" value="C:plasma membrane"/>
    <property type="evidence" value="ECO:0007669"/>
    <property type="project" value="UniProtKB-SubCell"/>
</dbReference>
<feature type="transmembrane region" description="Helical" evidence="6">
    <location>
        <begin position="841"/>
        <end position="864"/>
    </location>
</feature>
<feature type="transmembrane region" description="Helical" evidence="6">
    <location>
        <begin position="508"/>
        <end position="530"/>
    </location>
</feature>
<feature type="transmembrane region" description="Helical" evidence="6">
    <location>
        <begin position="341"/>
        <end position="371"/>
    </location>
</feature>
<dbReference type="OrthoDB" id="9775544at2"/>
<dbReference type="EMBL" id="SKBM01000026">
    <property type="protein sequence ID" value="TCZ55594.1"/>
    <property type="molecule type" value="Genomic_DNA"/>
</dbReference>
<keyword evidence="5 6" id="KW-0472">Membrane</keyword>
<accession>A0A4R4D7A3</accession>
<comment type="caution">
    <text evidence="8">The sequence shown here is derived from an EMBL/GenBank/DDBJ whole genome shotgun (WGS) entry which is preliminary data.</text>
</comment>
<feature type="transmembrane region" description="Helical" evidence="6">
    <location>
        <begin position="391"/>
        <end position="411"/>
    </location>
</feature>
<gene>
    <name evidence="8" type="ORF">EXY23_21325</name>
</gene>
<evidence type="ECO:0000313" key="8">
    <source>
        <dbReference type="EMBL" id="TCZ55594.1"/>
    </source>
</evidence>
<evidence type="ECO:0000256" key="5">
    <source>
        <dbReference type="ARBA" id="ARBA00023136"/>
    </source>
</evidence>
<feature type="transmembrane region" description="Helical" evidence="6">
    <location>
        <begin position="751"/>
        <end position="773"/>
    </location>
</feature>
<dbReference type="PANTHER" id="PTHR30287:SF1">
    <property type="entry name" value="INNER MEMBRANE PROTEIN"/>
    <property type="match status" value="1"/>
</dbReference>
<comment type="subcellular location">
    <subcellularLocation>
        <location evidence="1">Cell membrane</location>
        <topology evidence="1">Multi-pass membrane protein</topology>
    </subcellularLocation>
</comment>
<dbReference type="InterPro" id="IPR038766">
    <property type="entry name" value="Membrane_comp_ABC_pdt"/>
</dbReference>
<feature type="transmembrane region" description="Helical" evidence="6">
    <location>
        <begin position="432"/>
        <end position="454"/>
    </location>
</feature>
<feature type="transmembrane region" description="Helical" evidence="6">
    <location>
        <begin position="800"/>
        <end position="826"/>
    </location>
</feature>
<sequence>MSQDSGGPALTSLTELPALGPVGQCLLGLRLARRELRGGIRSLRIVLACLALGVAAIAAVGTLRAAIQAGLAADGARILGGDIELRSGNRPAPPEARAWIEARGGQVSAVVTLRSMLVAPSGERMLVELKAVDGAYPLYGTLELDPPGPLATPQEANAVPILQAPPAEEAGLNMPRVALDPLVAERLGLSVGDRVRIGEAEFRFAARVAAEPDKATSPALFGPRALITAAMLERTHLLQPGALVQHDLRLRLPEGASRPRFAAELTTAFAREGWRIRTADQAEPAVSHFLDRAASFLTLAGLTALLVGGIGVATGVRGWLEARAKSIATLRCLGAPASVIFLTYLIQVMALAALGIGIGLVAGYGLTWAAAQALSGSLPVPPRLAPYPKPLILATLYGLLTALAFALWPLGRAARISGSALFRDLVQPTGTLPGRWVIGLNLLAALLLVALIVRTSGDKLFALGFCAAVVAALALFRAGAWGLAALAQRLSHLRRPALRLGLANLHRPGAPTALLVVSLGIGLTTLAAIAQIEGNLRRQLAAEMPSRAPNFFFIDIQSDQAGRFDEVARGLPGVAEVRRVPSLRARVVAVKGVSAEQARVSEETAWALRGDRGLTYAATPPQGTKVVAGAWWPADYQGQPLLSFDANIAQGWGVGIGDTITVNVLGRDIELTIANLRSVDWRGLGMNFTMVASPGLLERAPHTHIATVRGDAAQDAAVLRALTDAFPNISGIRVRDALEAVAALLGRVGTALTATGSLTLLAGALVLAGAVAAGQRQRVRDAVVLKTLGATRAQIRAAWLVEYALIGLVAGLLAALAGSAAAWAVVTRVMRAEWVLLPGTLAATVLGCALLTLACGQIGTALALRARPGPLLRNE</sequence>
<evidence type="ECO:0000256" key="6">
    <source>
        <dbReference type="SAM" id="Phobius"/>
    </source>
</evidence>
<evidence type="ECO:0000256" key="2">
    <source>
        <dbReference type="ARBA" id="ARBA00022475"/>
    </source>
</evidence>
<dbReference type="Pfam" id="PF02687">
    <property type="entry name" value="FtsX"/>
    <property type="match status" value="2"/>
</dbReference>
<keyword evidence="4 6" id="KW-1133">Transmembrane helix</keyword>
<feature type="transmembrane region" description="Helical" evidence="6">
    <location>
        <begin position="460"/>
        <end position="487"/>
    </location>
</feature>
<name>A0A4R4D7A3_9PROT</name>
<keyword evidence="2" id="KW-1003">Cell membrane</keyword>
<feature type="transmembrane region" description="Helical" evidence="6">
    <location>
        <begin position="296"/>
        <end position="320"/>
    </location>
</feature>